<feature type="transmembrane region" description="Helical" evidence="6">
    <location>
        <begin position="286"/>
        <end position="304"/>
    </location>
</feature>
<dbReference type="SUPFAM" id="SSF103473">
    <property type="entry name" value="MFS general substrate transporter"/>
    <property type="match status" value="1"/>
</dbReference>
<dbReference type="GO" id="GO:0022857">
    <property type="term" value="F:transmembrane transporter activity"/>
    <property type="evidence" value="ECO:0007669"/>
    <property type="project" value="InterPro"/>
</dbReference>
<keyword evidence="2" id="KW-0813">Transport</keyword>
<evidence type="ECO:0000256" key="2">
    <source>
        <dbReference type="ARBA" id="ARBA00022448"/>
    </source>
</evidence>
<name>A0A853JNZ8_9FIRM</name>
<evidence type="ECO:0000256" key="4">
    <source>
        <dbReference type="ARBA" id="ARBA00022989"/>
    </source>
</evidence>
<dbReference type="GO" id="GO:0005886">
    <property type="term" value="C:plasma membrane"/>
    <property type="evidence" value="ECO:0007669"/>
    <property type="project" value="UniProtKB-SubCell"/>
</dbReference>
<feature type="transmembrane region" description="Helical" evidence="6">
    <location>
        <begin position="310"/>
        <end position="329"/>
    </location>
</feature>
<sequence length="438" mass="47695">MKNSKLKSILQFIVLCAGGNAIFYVIFMRSSFYEAFLEAFTMTNEQFGVLFSCYAWVAVATYFLGGIVADKVSTKVLMVISFAGTGLLNIWFGTFPKYETALLIYALMGVTTTLTFWAALLKATRQFGQSVGSESKAFGGLEAGKAIFEVIFGTLAVFLFTKFAVMSAGLRFVIFMYGGILILLAIISLFVFDNGTGDEAVISEESPFKLLLQCLKNVDIWICALMGAGAYAIGSTLGSYCGDIVGSNYGATVAVMGYVGVMTAYFKPFGGLGAGWFGDKFGPSAVLLILSIVLTGFAVVFAFLPTGPEYIWLFLVLFAVEIVCTGAFRSQKYATIKEARVPMSLSGTAFGFMATIIYASDAFLPPVIGRFLDTYDSVTAYRYTMLILAGFGLLSVVLCLIFRYRNKNNIKEILVEEKEAKSLRKEAKQKSARAESMC</sequence>
<dbReference type="Proteomes" id="UP000586254">
    <property type="component" value="Unassembled WGS sequence"/>
</dbReference>
<evidence type="ECO:0000256" key="5">
    <source>
        <dbReference type="ARBA" id="ARBA00023136"/>
    </source>
</evidence>
<dbReference type="InterPro" id="IPR050930">
    <property type="entry name" value="MFS_Vesicular_Transporter"/>
</dbReference>
<dbReference type="InterPro" id="IPR036259">
    <property type="entry name" value="MFS_trans_sf"/>
</dbReference>
<feature type="transmembrane region" description="Helical" evidence="6">
    <location>
        <begin position="218"/>
        <end position="237"/>
    </location>
</feature>
<protein>
    <submittedName>
        <fullName evidence="8">MFS transporter</fullName>
    </submittedName>
</protein>
<organism evidence="8 9">
    <name type="scientific">Eubacterium callanderi</name>
    <dbReference type="NCBI Taxonomy" id="53442"/>
    <lineage>
        <taxon>Bacteria</taxon>
        <taxon>Bacillati</taxon>
        <taxon>Bacillota</taxon>
        <taxon>Clostridia</taxon>
        <taxon>Eubacteriales</taxon>
        <taxon>Eubacteriaceae</taxon>
        <taxon>Eubacterium</taxon>
    </lineage>
</organism>
<feature type="transmembrane region" description="Helical" evidence="6">
    <location>
        <begin position="249"/>
        <end position="266"/>
    </location>
</feature>
<evidence type="ECO:0000259" key="7">
    <source>
        <dbReference type="PROSITE" id="PS50850"/>
    </source>
</evidence>
<dbReference type="EMBL" id="JACCKS010000008">
    <property type="protein sequence ID" value="NZA38198.1"/>
    <property type="molecule type" value="Genomic_DNA"/>
</dbReference>
<gene>
    <name evidence="8" type="ORF">H0N91_08575</name>
</gene>
<dbReference type="PANTHER" id="PTHR23506:SF23">
    <property type="entry name" value="GH10249P"/>
    <property type="match status" value="1"/>
</dbReference>
<feature type="transmembrane region" description="Helical" evidence="6">
    <location>
        <begin position="146"/>
        <end position="166"/>
    </location>
</feature>
<keyword evidence="3 6" id="KW-0812">Transmembrane</keyword>
<feature type="domain" description="Major facilitator superfamily (MFS) profile" evidence="7">
    <location>
        <begin position="11"/>
        <end position="407"/>
    </location>
</feature>
<proteinExistence type="predicted"/>
<evidence type="ECO:0000256" key="3">
    <source>
        <dbReference type="ARBA" id="ARBA00022692"/>
    </source>
</evidence>
<feature type="transmembrane region" description="Helical" evidence="6">
    <location>
        <begin position="172"/>
        <end position="192"/>
    </location>
</feature>
<evidence type="ECO:0000313" key="8">
    <source>
        <dbReference type="EMBL" id="NZA38198.1"/>
    </source>
</evidence>
<dbReference type="InterPro" id="IPR020846">
    <property type="entry name" value="MFS_dom"/>
</dbReference>
<evidence type="ECO:0000256" key="1">
    <source>
        <dbReference type="ARBA" id="ARBA00004651"/>
    </source>
</evidence>
<feature type="transmembrane region" description="Helical" evidence="6">
    <location>
        <begin position="380"/>
        <end position="402"/>
    </location>
</feature>
<feature type="transmembrane region" description="Helical" evidence="6">
    <location>
        <begin position="9"/>
        <end position="27"/>
    </location>
</feature>
<dbReference type="PROSITE" id="PS50850">
    <property type="entry name" value="MFS"/>
    <property type="match status" value="1"/>
</dbReference>
<dbReference type="RefSeq" id="WP_180493300.1">
    <property type="nucleotide sequence ID" value="NZ_JACCKS010000008.1"/>
</dbReference>
<accession>A0A853JNZ8</accession>
<dbReference type="Gene3D" id="1.20.1250.20">
    <property type="entry name" value="MFS general substrate transporter like domains"/>
    <property type="match status" value="2"/>
</dbReference>
<feature type="transmembrane region" description="Helical" evidence="6">
    <location>
        <begin position="341"/>
        <end position="360"/>
    </location>
</feature>
<feature type="transmembrane region" description="Helical" evidence="6">
    <location>
        <begin position="47"/>
        <end position="69"/>
    </location>
</feature>
<keyword evidence="4 6" id="KW-1133">Transmembrane helix</keyword>
<dbReference type="InterPro" id="IPR011701">
    <property type="entry name" value="MFS"/>
</dbReference>
<dbReference type="AlphaFoldDB" id="A0A853JNZ8"/>
<comment type="caution">
    <text evidence="8">The sequence shown here is derived from an EMBL/GenBank/DDBJ whole genome shotgun (WGS) entry which is preliminary data.</text>
</comment>
<dbReference type="Pfam" id="PF07690">
    <property type="entry name" value="MFS_1"/>
    <property type="match status" value="1"/>
</dbReference>
<dbReference type="CDD" id="cd06174">
    <property type="entry name" value="MFS"/>
    <property type="match status" value="1"/>
</dbReference>
<evidence type="ECO:0000313" key="9">
    <source>
        <dbReference type="Proteomes" id="UP000586254"/>
    </source>
</evidence>
<evidence type="ECO:0000256" key="6">
    <source>
        <dbReference type="SAM" id="Phobius"/>
    </source>
</evidence>
<feature type="transmembrane region" description="Helical" evidence="6">
    <location>
        <begin position="76"/>
        <end position="95"/>
    </location>
</feature>
<dbReference type="PANTHER" id="PTHR23506">
    <property type="entry name" value="GH10249P"/>
    <property type="match status" value="1"/>
</dbReference>
<keyword evidence="5 6" id="KW-0472">Membrane</keyword>
<comment type="subcellular location">
    <subcellularLocation>
        <location evidence="1">Cell membrane</location>
        <topology evidence="1">Multi-pass membrane protein</topology>
    </subcellularLocation>
</comment>
<feature type="transmembrane region" description="Helical" evidence="6">
    <location>
        <begin position="101"/>
        <end position="121"/>
    </location>
</feature>
<reference evidence="8 9" key="1">
    <citation type="submission" date="2020-07" db="EMBL/GenBank/DDBJ databases">
        <title>Organ Donor 1.</title>
        <authorList>
            <person name="Marsh A.J."/>
            <person name="Azcarate-Peril M.A."/>
        </authorList>
    </citation>
    <scope>NUCLEOTIDE SEQUENCE [LARGE SCALE GENOMIC DNA]</scope>
    <source>
        <strain evidence="8 9">AMC0717</strain>
    </source>
</reference>